<evidence type="ECO:0000313" key="8">
    <source>
        <dbReference type="Proteomes" id="UP001139494"/>
    </source>
</evidence>
<protein>
    <submittedName>
        <fullName evidence="7">Energy-coupling factor transporter transmembrane protein EcfT</fullName>
    </submittedName>
</protein>
<evidence type="ECO:0000256" key="6">
    <source>
        <dbReference type="SAM" id="Phobius"/>
    </source>
</evidence>
<dbReference type="PANTHER" id="PTHR34857">
    <property type="entry name" value="SLL0384 PROTEIN"/>
    <property type="match status" value="1"/>
</dbReference>
<dbReference type="PANTHER" id="PTHR34857:SF2">
    <property type="entry name" value="SLL0384 PROTEIN"/>
    <property type="match status" value="1"/>
</dbReference>
<organism evidence="7 8">
    <name type="scientific">Natronomonas aquatica</name>
    <dbReference type="NCBI Taxonomy" id="2841590"/>
    <lineage>
        <taxon>Archaea</taxon>
        <taxon>Methanobacteriati</taxon>
        <taxon>Methanobacteriota</taxon>
        <taxon>Stenosarchaea group</taxon>
        <taxon>Halobacteria</taxon>
        <taxon>Halobacteriales</taxon>
        <taxon>Natronomonadaceae</taxon>
        <taxon>Natronomonas</taxon>
    </lineage>
</organism>
<feature type="transmembrane region" description="Helical" evidence="6">
    <location>
        <begin position="257"/>
        <end position="278"/>
    </location>
</feature>
<dbReference type="InterPro" id="IPR003339">
    <property type="entry name" value="ABC/ECF_trnsptr_transmembrane"/>
</dbReference>
<evidence type="ECO:0000256" key="4">
    <source>
        <dbReference type="ARBA" id="ARBA00022989"/>
    </source>
</evidence>
<evidence type="ECO:0000313" key="7">
    <source>
        <dbReference type="EMBL" id="MCQ4334248.1"/>
    </source>
</evidence>
<dbReference type="InterPro" id="IPR051611">
    <property type="entry name" value="ECF_transporter_component"/>
</dbReference>
<feature type="transmembrane region" description="Helical" evidence="6">
    <location>
        <begin position="60"/>
        <end position="81"/>
    </location>
</feature>
<gene>
    <name evidence="7" type="ORF">KM295_12315</name>
</gene>
<feature type="transmembrane region" description="Helical" evidence="6">
    <location>
        <begin position="120"/>
        <end position="140"/>
    </location>
</feature>
<dbReference type="Proteomes" id="UP001139494">
    <property type="component" value="Unassembled WGS sequence"/>
</dbReference>
<accession>A0A9R1CUX6</accession>
<dbReference type="Pfam" id="PF02361">
    <property type="entry name" value="CbiQ"/>
    <property type="match status" value="1"/>
</dbReference>
<dbReference type="CDD" id="cd16914">
    <property type="entry name" value="EcfT"/>
    <property type="match status" value="1"/>
</dbReference>
<proteinExistence type="predicted"/>
<dbReference type="RefSeq" id="WP_256030284.1">
    <property type="nucleotide sequence ID" value="NZ_JAHLKM010000020.1"/>
</dbReference>
<feature type="transmembrane region" description="Helical" evidence="6">
    <location>
        <begin position="88"/>
        <end position="105"/>
    </location>
</feature>
<comment type="subcellular location">
    <subcellularLocation>
        <location evidence="1">Membrane</location>
        <topology evidence="1">Multi-pass membrane protein</topology>
    </subcellularLocation>
</comment>
<dbReference type="GO" id="GO:0005886">
    <property type="term" value="C:plasma membrane"/>
    <property type="evidence" value="ECO:0007669"/>
    <property type="project" value="UniProtKB-ARBA"/>
</dbReference>
<keyword evidence="4 6" id="KW-1133">Transmembrane helix</keyword>
<sequence>MGYLDAIQNITIADIKLDLMRTAYDNDEALLNKFDPRIVIIWSAIFVIVPWFFYEPEPLFAMLIAALLLAYLSQTSIYLLVLLIWGSLSNIGFIVILSSVVYWWQGGPGGLRGAVVDNSVALLPFTMKLTVISVVSLAAFSAMSPKKLAKGLLSLGVPRPFTFAIAYGYRMVPVLVEEYHDLVNSLRLRNKAPEKSGLLRWRYYLYLLKLSIKAFYPMAFNVAKRSRVTVEAMETQGFSHSLGNEASRELRLGDLQILPRDVTFMLVSLLFVVVVSVFL</sequence>
<name>A0A9R1CUX6_9EURY</name>
<dbReference type="EMBL" id="JAHLKM010000020">
    <property type="protein sequence ID" value="MCQ4334248.1"/>
    <property type="molecule type" value="Genomic_DNA"/>
</dbReference>
<evidence type="ECO:0000256" key="1">
    <source>
        <dbReference type="ARBA" id="ARBA00004141"/>
    </source>
</evidence>
<dbReference type="AlphaFoldDB" id="A0A9R1CUX6"/>
<keyword evidence="2" id="KW-1003">Cell membrane</keyword>
<comment type="caution">
    <text evidence="7">The sequence shown here is derived from an EMBL/GenBank/DDBJ whole genome shotgun (WGS) entry which is preliminary data.</text>
</comment>
<evidence type="ECO:0000256" key="2">
    <source>
        <dbReference type="ARBA" id="ARBA00022475"/>
    </source>
</evidence>
<keyword evidence="8" id="KW-1185">Reference proteome</keyword>
<evidence type="ECO:0000256" key="5">
    <source>
        <dbReference type="ARBA" id="ARBA00023136"/>
    </source>
</evidence>
<feature type="transmembrane region" description="Helical" evidence="6">
    <location>
        <begin position="38"/>
        <end position="54"/>
    </location>
</feature>
<keyword evidence="3 6" id="KW-0812">Transmembrane</keyword>
<evidence type="ECO:0000256" key="3">
    <source>
        <dbReference type="ARBA" id="ARBA00022692"/>
    </source>
</evidence>
<keyword evidence="5 6" id="KW-0472">Membrane</keyword>
<reference evidence="7" key="1">
    <citation type="journal article" date="2023" name="Front. Microbiol.">
        <title>Genomic-based phylogenetic and metabolic analyses of the genus Natronomonas, and description of Natronomonas aquatica sp. nov.</title>
        <authorList>
            <person name="Garcia-Roldan A."/>
            <person name="Duran-Viseras A."/>
            <person name="de la Haba R.R."/>
            <person name="Corral P."/>
            <person name="Sanchez-Porro C."/>
            <person name="Ventosa A."/>
        </authorList>
    </citation>
    <scope>NUCLEOTIDE SEQUENCE</scope>
    <source>
        <strain evidence="7">F2-12</strain>
    </source>
</reference>
<feature type="transmembrane region" description="Helical" evidence="6">
    <location>
        <begin position="203"/>
        <end position="223"/>
    </location>
</feature>